<dbReference type="InterPro" id="IPR035986">
    <property type="entry name" value="PKD_dom_sf"/>
</dbReference>
<sequence>MALIPLSMTKSTVKISVLSNVKRKKSPCFVCNPSPSIYLCAIHIPCLSVAHEKEIMALRGTLLPPPGSKDLLVGSCLSLLLLLVLLAQGTGQLRLSRRRSLDVAGSRAADGEDHGSTEEAYASAGRTRRATSRGHVSLLSTSFVLKGDASHNQAMVHWTGENSSVILILTKYYHADMGKVLESSLWRSSDYGTTYTKLNLQPGVTSVIDNFYICPTNKKKIILVSSSVSEQCLFTSSDEGATFQKHQIAFFIETLIFHPKEEDKILAYSKDAKLYTSINLGKNWDLLKERASKDHIFWSVAGVDTDPDVVHMEVQDLDGGYRYVTCPIHNCSNNTFAFQFTGIIDRDSLTVQDDYIFLKTTAGNRSKYYVSYRRNEFVQMRLPKYALPKDLQIISTDENQVFIAVQEWYQTDTYNLYQSDPQGVYYSLVLENVRSTKQPEESVVIDILEVRGIKGVFLANQKIEGKVTTLITYNKGRDWSYLNPPSTDMIGKPTNCKPPECHLHLHLRWADNPYVSGTVHTKDTAPGLIMGAGNLGSQLVEYKEEMYITSDCGNTWRQVFEEEHHILYLDHGGVIVAIKDTSIPLKILKFSIDEGHTWSIHNFTSTSVFVDGLLSEPGDETLVMTVFGHISYRSDWELVKVDFRPSFTKECTEEDYEPWNLSAPQGDQCIMGQQRSFRRRKLSSWCIKGRSFTSALTSKICQCEDSDFVCDYGYEQETLQRSQSNKCFADFWFNPESPPDDCATGQTYTSTTGYRKLVSNVCEGGVDLQENLVRYPCPLLAPKGLRITIKGDSIAVKPGEEITFIIQQDQGDMLNTKYQVDLGGGVKVNLSLTNEPIQHRYERPGIYRVSAHAENIAGQDEAVIYVQVNPPLQALHLEMVPVVGKNKEVNLTAVMQPRNANLTVFYWWIGNNLQPILTLDNYLVTRFAEAGEFRVTVQVSCWNSMLQDSKTVRVFGEYQILSLMFSKHLDMYNPNIPEWREDIGQIVTRLIAKETNIPEQTIVTVVKPGLPTTAELYLLPATNVEKRKRNEPNEKRIAVIKQALNAHNISFFLRGGNWVLVTLSNSESDSQRIGGAGGYWAIFIIFVICLGPVGAFILYKFKRKMPGRNVYAQMHNEKEQEMTSPVNHSEDTQNIIQGEEFIDDDMDTQTLGHGRVRLSGRAGNMSSYTIPLLSMPTSAHTQVSGMLDGCPAVPPPCPLNNICTITPQ</sequence>
<comment type="similarity">
    <text evidence="8">Belongs to the VPS10-related sortilin family. SORCS subfamily.</text>
</comment>
<evidence type="ECO:0000256" key="15">
    <source>
        <dbReference type="ARBA" id="ARBA00022989"/>
    </source>
</evidence>
<evidence type="ECO:0000256" key="11">
    <source>
        <dbReference type="ARBA" id="ARBA00022692"/>
    </source>
</evidence>
<dbReference type="GO" id="GO:0043197">
    <property type="term" value="C:dendritic spine"/>
    <property type="evidence" value="ECO:0007669"/>
    <property type="project" value="UniProtKB-SubCell"/>
</dbReference>
<dbReference type="SUPFAM" id="SSF110296">
    <property type="entry name" value="Oligoxyloglucan reducing end-specific cellobiohydrolase"/>
    <property type="match status" value="1"/>
</dbReference>
<evidence type="ECO:0000256" key="25">
    <source>
        <dbReference type="ARBA" id="ARBA00074088"/>
    </source>
</evidence>
<dbReference type="Proteomes" id="UP000186698">
    <property type="component" value="Chromosome 1S"/>
</dbReference>
<comment type="subcellular location">
    <subcellularLocation>
        <location evidence="2">Cell membrane</location>
        <topology evidence="2">Single-pass type I membrane protein</topology>
    </subcellularLocation>
    <subcellularLocation>
        <location evidence="3">Cell projection</location>
        <location evidence="3">Dendrite</location>
    </subcellularLocation>
    <subcellularLocation>
        <location evidence="6">Cell projection</location>
        <location evidence="6">Dendritic spine</location>
    </subcellularLocation>
    <subcellularLocation>
        <location evidence="4">Cytoplasmic vesicle membrane</location>
        <topology evidence="4">Single-pass type I membrane protein</topology>
    </subcellularLocation>
    <subcellularLocation>
        <location evidence="1">Early endosome membrane</location>
    </subcellularLocation>
    <subcellularLocation>
        <location evidence="5">Perikaryon</location>
    </subcellularLocation>
    <subcellularLocation>
        <location evidence="24">Postsynaptic density membrane</location>
    </subcellularLocation>
    <subcellularLocation>
        <location evidence="7">Recycling endosome membrane</location>
    </subcellularLocation>
    <subcellularLocation>
        <location evidence="23">Synapse</location>
        <location evidence="23">Synaptosome</location>
    </subcellularLocation>
</comment>
<keyword evidence="29" id="KW-1185">Reference proteome</keyword>
<proteinExistence type="inferred from homology"/>
<dbReference type="GO" id="GO:0098839">
    <property type="term" value="C:postsynaptic density membrane"/>
    <property type="evidence" value="ECO:0007669"/>
    <property type="project" value="UniProtKB-SubCell"/>
</dbReference>
<dbReference type="Gene3D" id="3.30.60.270">
    <property type="match status" value="1"/>
</dbReference>
<dbReference type="FunFam" id="3.30.60.270:FF:000003">
    <property type="entry name" value="Sortilin-related VPS10 domain containing receptor 2"/>
    <property type="match status" value="1"/>
</dbReference>
<evidence type="ECO:0000256" key="5">
    <source>
        <dbReference type="ARBA" id="ARBA00004484"/>
    </source>
</evidence>
<keyword evidence="10" id="KW-0771">Synaptosome</keyword>
<keyword evidence="11 27" id="KW-0812">Transmembrane</keyword>
<evidence type="ECO:0000256" key="4">
    <source>
        <dbReference type="ARBA" id="ARBA00004358"/>
    </source>
</evidence>
<keyword evidence="17 27" id="KW-0472">Membrane</keyword>
<evidence type="ECO:0000256" key="1">
    <source>
        <dbReference type="ARBA" id="ARBA00004146"/>
    </source>
</evidence>
<dbReference type="FunFam" id="2.130.10.10:FF:001399">
    <property type="entry name" value="Sortilin-related VPS10 domain-containing receptor 2"/>
    <property type="match status" value="1"/>
</dbReference>
<dbReference type="PANTHER" id="PTHR12106">
    <property type="entry name" value="SORTILIN RELATED"/>
    <property type="match status" value="1"/>
</dbReference>
<evidence type="ECO:0000256" key="23">
    <source>
        <dbReference type="ARBA" id="ARBA00034102"/>
    </source>
</evidence>
<dbReference type="InterPro" id="IPR013783">
    <property type="entry name" value="Ig-like_fold"/>
</dbReference>
<dbReference type="KEGG" id="xla:108706531"/>
<dbReference type="AlphaFoldDB" id="A0A8J1M0W0"/>
<evidence type="ECO:0000256" key="6">
    <source>
        <dbReference type="ARBA" id="ARBA00004552"/>
    </source>
</evidence>
<dbReference type="Gene3D" id="2.10.70.80">
    <property type="match status" value="1"/>
</dbReference>
<evidence type="ECO:0000313" key="29">
    <source>
        <dbReference type="Proteomes" id="UP000186698"/>
    </source>
</evidence>
<dbReference type="RefSeq" id="XP_041435324.1">
    <property type="nucleotide sequence ID" value="XM_041579390.1"/>
</dbReference>
<dbReference type="PANTHER" id="PTHR12106:SF9">
    <property type="entry name" value="VPS10 DOMAIN-CONTAINING RECEPTOR SORCS2"/>
    <property type="match status" value="1"/>
</dbReference>
<dbReference type="FunFam" id="2.10.70.80:FF:000001">
    <property type="entry name" value="Sortilin-related VPS10 domain-containing receptor 1"/>
    <property type="match status" value="1"/>
</dbReference>
<feature type="region of interest" description="Disordered" evidence="26">
    <location>
        <begin position="104"/>
        <end position="128"/>
    </location>
</feature>
<dbReference type="OrthoDB" id="443634at2759"/>
<evidence type="ECO:0000256" key="27">
    <source>
        <dbReference type="SAM" id="Phobius"/>
    </source>
</evidence>
<evidence type="ECO:0000256" key="7">
    <source>
        <dbReference type="ARBA" id="ARBA00004565"/>
    </source>
</evidence>
<evidence type="ECO:0000256" key="24">
    <source>
        <dbReference type="ARBA" id="ARBA00034112"/>
    </source>
</evidence>
<dbReference type="Pfam" id="PF15901">
    <property type="entry name" value="Sortilin_C"/>
    <property type="match status" value="1"/>
</dbReference>
<dbReference type="GO" id="GO:0043204">
    <property type="term" value="C:perikaryon"/>
    <property type="evidence" value="ECO:0007669"/>
    <property type="project" value="UniProtKB-SubCell"/>
</dbReference>
<keyword evidence="20" id="KW-0628">Postsynaptic cell membrane</keyword>
<keyword evidence="13" id="KW-0677">Repeat</keyword>
<dbReference type="GeneID" id="108706531"/>
<dbReference type="InterPro" id="IPR000601">
    <property type="entry name" value="PKD_dom"/>
</dbReference>
<evidence type="ECO:0000256" key="19">
    <source>
        <dbReference type="ARBA" id="ARBA00023180"/>
    </source>
</evidence>
<protein>
    <recommendedName>
        <fullName evidence="25">VPS10 domain-containing receptor SorCS2</fullName>
    </recommendedName>
</protein>
<evidence type="ECO:0000256" key="22">
    <source>
        <dbReference type="ARBA" id="ARBA00023329"/>
    </source>
</evidence>
<evidence type="ECO:0000256" key="16">
    <source>
        <dbReference type="ARBA" id="ARBA00023018"/>
    </source>
</evidence>
<keyword evidence="18" id="KW-1015">Disulfide bond</keyword>
<dbReference type="Pfam" id="PF00801">
    <property type="entry name" value="PKD"/>
    <property type="match status" value="1"/>
</dbReference>
<dbReference type="InterPro" id="IPR015943">
    <property type="entry name" value="WD40/YVTN_repeat-like_dom_sf"/>
</dbReference>
<dbReference type="InterPro" id="IPR031778">
    <property type="entry name" value="Sortilin_N"/>
</dbReference>
<evidence type="ECO:0000256" key="20">
    <source>
        <dbReference type="ARBA" id="ARBA00023257"/>
    </source>
</evidence>
<evidence type="ECO:0000256" key="26">
    <source>
        <dbReference type="SAM" id="MobiDB-lite"/>
    </source>
</evidence>
<feature type="domain" description="VPS10" evidence="28">
    <location>
        <begin position="174"/>
        <end position="782"/>
    </location>
</feature>
<dbReference type="InterPro" id="IPR050310">
    <property type="entry name" value="VPS10-sortilin"/>
</dbReference>
<evidence type="ECO:0000256" key="9">
    <source>
        <dbReference type="ARBA" id="ARBA00022475"/>
    </source>
</evidence>
<evidence type="ECO:0000259" key="28">
    <source>
        <dbReference type="SMART" id="SM00602"/>
    </source>
</evidence>
<keyword evidence="22" id="KW-0968">Cytoplasmic vesicle</keyword>
<gene>
    <name evidence="30" type="primary">sorcs2.S</name>
</gene>
<dbReference type="CTD" id="108706531"/>
<evidence type="ECO:0000256" key="21">
    <source>
        <dbReference type="ARBA" id="ARBA00023273"/>
    </source>
</evidence>
<dbReference type="Gene3D" id="2.60.40.10">
    <property type="entry name" value="Immunoglobulins"/>
    <property type="match status" value="1"/>
</dbReference>
<evidence type="ECO:0000256" key="8">
    <source>
        <dbReference type="ARBA" id="ARBA00010818"/>
    </source>
</evidence>
<keyword evidence="19" id="KW-0325">Glycoprotein</keyword>
<keyword evidence="14" id="KW-0967">Endosome</keyword>
<keyword evidence="9" id="KW-1003">Cell membrane</keyword>
<dbReference type="SMART" id="SM00602">
    <property type="entry name" value="VPS10"/>
    <property type="match status" value="1"/>
</dbReference>
<keyword evidence="21" id="KW-0966">Cell projection</keyword>
<evidence type="ECO:0000256" key="10">
    <source>
        <dbReference type="ARBA" id="ARBA00022599"/>
    </source>
</evidence>
<dbReference type="FunFam" id="2.60.40.10:FF:000083">
    <property type="entry name" value="Sortilin-related VPS10 domain containing receptor 2"/>
    <property type="match status" value="1"/>
</dbReference>
<accession>A0A8J1M0W0</accession>
<dbReference type="Pfam" id="PF15902">
    <property type="entry name" value="Sortilin-Vps10"/>
    <property type="match status" value="1"/>
</dbReference>
<dbReference type="Gene3D" id="2.130.10.10">
    <property type="entry name" value="YVTN repeat-like/Quinoprotein amine dehydrogenase"/>
    <property type="match status" value="1"/>
</dbReference>
<reference evidence="30" key="1">
    <citation type="submission" date="2025-08" db="UniProtKB">
        <authorList>
            <consortium name="RefSeq"/>
        </authorList>
    </citation>
    <scope>IDENTIFICATION</scope>
    <source>
        <strain evidence="30">J_2021</strain>
        <tissue evidence="30">Erythrocytes</tissue>
    </source>
</reference>
<evidence type="ECO:0000256" key="18">
    <source>
        <dbReference type="ARBA" id="ARBA00023157"/>
    </source>
</evidence>
<dbReference type="InterPro" id="IPR031777">
    <property type="entry name" value="Sortilin_C"/>
</dbReference>
<evidence type="ECO:0000256" key="3">
    <source>
        <dbReference type="ARBA" id="ARBA00004279"/>
    </source>
</evidence>
<dbReference type="SUPFAM" id="SSF49299">
    <property type="entry name" value="PKD domain"/>
    <property type="match status" value="1"/>
</dbReference>
<organism evidence="29 30">
    <name type="scientific">Xenopus laevis</name>
    <name type="common">African clawed frog</name>
    <dbReference type="NCBI Taxonomy" id="8355"/>
    <lineage>
        <taxon>Eukaryota</taxon>
        <taxon>Metazoa</taxon>
        <taxon>Chordata</taxon>
        <taxon>Craniata</taxon>
        <taxon>Vertebrata</taxon>
        <taxon>Euteleostomi</taxon>
        <taxon>Amphibia</taxon>
        <taxon>Batrachia</taxon>
        <taxon>Anura</taxon>
        <taxon>Pipoidea</taxon>
        <taxon>Pipidae</taxon>
        <taxon>Xenopodinae</taxon>
        <taxon>Xenopus</taxon>
        <taxon>Xenopus</taxon>
    </lineage>
</organism>
<name>A0A8J1M0W0_XENLA</name>
<evidence type="ECO:0000256" key="14">
    <source>
        <dbReference type="ARBA" id="ARBA00022753"/>
    </source>
</evidence>
<dbReference type="GO" id="GO:0055038">
    <property type="term" value="C:recycling endosome membrane"/>
    <property type="evidence" value="ECO:0007669"/>
    <property type="project" value="UniProtKB-SubCell"/>
</dbReference>
<evidence type="ECO:0000256" key="13">
    <source>
        <dbReference type="ARBA" id="ARBA00022737"/>
    </source>
</evidence>
<dbReference type="GO" id="GO:0031901">
    <property type="term" value="C:early endosome membrane"/>
    <property type="evidence" value="ECO:0007669"/>
    <property type="project" value="UniProtKB-SubCell"/>
</dbReference>
<keyword evidence="16" id="KW-0770">Synapse</keyword>
<evidence type="ECO:0000313" key="30">
    <source>
        <dbReference type="RefSeq" id="XP_041435324.1"/>
    </source>
</evidence>
<keyword evidence="30" id="KW-0675">Receptor</keyword>
<feature type="transmembrane region" description="Helical" evidence="27">
    <location>
        <begin position="1078"/>
        <end position="1099"/>
    </location>
</feature>
<evidence type="ECO:0000256" key="2">
    <source>
        <dbReference type="ARBA" id="ARBA00004251"/>
    </source>
</evidence>
<keyword evidence="12" id="KW-0732">Signal</keyword>
<keyword evidence="15 27" id="KW-1133">Transmembrane helix</keyword>
<dbReference type="InterPro" id="IPR006581">
    <property type="entry name" value="VPS10"/>
</dbReference>
<evidence type="ECO:0000256" key="12">
    <source>
        <dbReference type="ARBA" id="ARBA00022729"/>
    </source>
</evidence>
<evidence type="ECO:0000256" key="17">
    <source>
        <dbReference type="ARBA" id="ARBA00023136"/>
    </source>
</evidence>
<dbReference type="GO" id="GO:0016020">
    <property type="term" value="C:membrane"/>
    <property type="evidence" value="ECO:0000318"/>
    <property type="project" value="GO_Central"/>
</dbReference>